<name>A0A401FNQ0_9LACO</name>
<dbReference type="InterPro" id="IPR018211">
    <property type="entry name" value="ADH_Fe_CS"/>
</dbReference>
<dbReference type="PROSITE" id="PS00060">
    <property type="entry name" value="ADH_IRON_2"/>
    <property type="match status" value="1"/>
</dbReference>
<dbReference type="InterPro" id="IPR056798">
    <property type="entry name" value="ADH_Fe_C"/>
</dbReference>
<dbReference type="EMBL" id="BEXA01000005">
    <property type="protein sequence ID" value="GAY73936.1"/>
    <property type="molecule type" value="Genomic_DNA"/>
</dbReference>
<dbReference type="Gene3D" id="1.20.1090.10">
    <property type="entry name" value="Dehydroquinate synthase-like - alpha domain"/>
    <property type="match status" value="1"/>
</dbReference>
<dbReference type="OrthoDB" id="9801156at2"/>
<dbReference type="Pfam" id="PF00465">
    <property type="entry name" value="Fe-ADH"/>
    <property type="match status" value="1"/>
</dbReference>
<dbReference type="GO" id="GO:1990362">
    <property type="term" value="F:butanol dehydrogenase (NAD+) activity"/>
    <property type="evidence" value="ECO:0007669"/>
    <property type="project" value="InterPro"/>
</dbReference>
<dbReference type="PANTHER" id="PTHR43633">
    <property type="entry name" value="ALCOHOL DEHYDROGENASE YQHD"/>
    <property type="match status" value="1"/>
</dbReference>
<proteinExistence type="predicted"/>
<dbReference type="PANTHER" id="PTHR43633:SF1">
    <property type="entry name" value="ALCOHOL DEHYDROGENASE YQHD"/>
    <property type="match status" value="1"/>
</dbReference>
<reference evidence="4 5" key="1">
    <citation type="submission" date="2017-11" db="EMBL/GenBank/DDBJ databases">
        <title>Draft Genome Sequence of Lactobacillus curieae NBRC 111893 isolated from Koso, a Japanese sugar-Vegetable Fermented Beverage.</title>
        <authorList>
            <person name="Chiou T.Y."/>
            <person name="Oshima K."/>
            <person name="Suda W."/>
            <person name="Hattori M."/>
            <person name="Takahashi T."/>
        </authorList>
    </citation>
    <scope>NUCLEOTIDE SEQUENCE [LARGE SCALE GENOMIC DNA]</scope>
    <source>
        <strain evidence="4 5">NBRC111893</strain>
    </source>
</reference>
<keyword evidence="1 4" id="KW-0560">Oxidoreductase</keyword>
<dbReference type="InterPro" id="IPR001670">
    <property type="entry name" value="ADH_Fe/GldA"/>
</dbReference>
<dbReference type="GO" id="GO:0046872">
    <property type="term" value="F:metal ion binding"/>
    <property type="evidence" value="ECO:0007669"/>
    <property type="project" value="InterPro"/>
</dbReference>
<evidence type="ECO:0000259" key="3">
    <source>
        <dbReference type="Pfam" id="PF25137"/>
    </source>
</evidence>
<dbReference type="GO" id="GO:0008106">
    <property type="term" value="F:alcohol dehydrogenase (NADP+) activity"/>
    <property type="evidence" value="ECO:0007669"/>
    <property type="project" value="TreeGrafter"/>
</dbReference>
<keyword evidence="5" id="KW-1185">Reference proteome</keyword>
<dbReference type="STRING" id="1138822.PL11_001300"/>
<dbReference type="FunFam" id="3.40.50.1970:FF:000003">
    <property type="entry name" value="Alcohol dehydrogenase, iron-containing"/>
    <property type="match status" value="1"/>
</dbReference>
<protein>
    <submittedName>
        <fullName evidence="4">NADH-dependent butanol dehydrogenase A</fullName>
        <ecNumber evidence="4">1.1.1.-</ecNumber>
    </submittedName>
</protein>
<dbReference type="EC" id="1.1.1.-" evidence="4"/>
<dbReference type="CDD" id="cd08187">
    <property type="entry name" value="BDH"/>
    <property type="match status" value="1"/>
</dbReference>
<comment type="caution">
    <text evidence="4">The sequence shown here is derived from an EMBL/GenBank/DDBJ whole genome shotgun (WGS) entry which is preliminary data.</text>
</comment>
<dbReference type="SUPFAM" id="SSF56796">
    <property type="entry name" value="Dehydroquinate synthase-like"/>
    <property type="match status" value="1"/>
</dbReference>
<dbReference type="GO" id="GO:0005829">
    <property type="term" value="C:cytosol"/>
    <property type="evidence" value="ECO:0007669"/>
    <property type="project" value="TreeGrafter"/>
</dbReference>
<dbReference type="GO" id="GO:1990002">
    <property type="term" value="F:methylglyoxal reductase (NADPH) (acetol producing) activity"/>
    <property type="evidence" value="ECO:0007669"/>
    <property type="project" value="TreeGrafter"/>
</dbReference>
<dbReference type="Gene3D" id="3.40.50.1970">
    <property type="match status" value="1"/>
</dbReference>
<dbReference type="InterPro" id="IPR044731">
    <property type="entry name" value="BDH-like"/>
</dbReference>
<accession>A0A401FNQ0</accession>
<organism evidence="4 5">
    <name type="scientific">Lentilactobacillus kosonis</name>
    <dbReference type="NCBI Taxonomy" id="2810561"/>
    <lineage>
        <taxon>Bacteria</taxon>
        <taxon>Bacillati</taxon>
        <taxon>Bacillota</taxon>
        <taxon>Bacilli</taxon>
        <taxon>Lactobacillales</taxon>
        <taxon>Lactobacillaceae</taxon>
        <taxon>Lentilactobacillus</taxon>
    </lineage>
</organism>
<sequence>MENFSFKNPTDIRFGKDRIDSELRDVITSFGGNVLLVYGGQSVKRSGLYDRVLKALDGLNITELPGIEPNPKIDSVRKGQQLVKDNNIDVILAVGGGSVIDASKVIGSARYYEGDPWDLVLDSGKRMALKQLPLVDILTLSATGSEMNRGSVISNPETHQKFGTGGPNTPAVSFLDPSLTFTVPTRQTAAGSMDIMSHLIEQYFDRSINNDVSKGLIEGLMRSVIKWAPVAIKEPDNYDARANLMWNATMALNGIVGLGDVNNWTVHPMEHELSAYYDITHGVGLGILTPRWLKAVQKDSSTHELLARFAKNVWGITVSDENEAGSEAIKQTYDWISSLGFEMTLPEVGIKDETNFDAMAESAVTTGDLSRNGYIKLTPDDVKAIYRDSMTTENL</sequence>
<dbReference type="AlphaFoldDB" id="A0A401FNQ0"/>
<feature type="domain" description="Alcohol dehydrogenase iron-type/glycerol dehydrogenase GldA" evidence="2">
    <location>
        <begin position="9"/>
        <end position="177"/>
    </location>
</feature>
<dbReference type="Proteomes" id="UP000286974">
    <property type="component" value="Unassembled WGS sequence"/>
</dbReference>
<evidence type="ECO:0000313" key="5">
    <source>
        <dbReference type="Proteomes" id="UP000286974"/>
    </source>
</evidence>
<dbReference type="Pfam" id="PF25137">
    <property type="entry name" value="ADH_Fe_C"/>
    <property type="match status" value="1"/>
</dbReference>
<evidence type="ECO:0000313" key="4">
    <source>
        <dbReference type="EMBL" id="GAY73936.1"/>
    </source>
</evidence>
<dbReference type="RefSeq" id="WP_125008690.1">
    <property type="nucleotide sequence ID" value="NZ_BEXA01000005.1"/>
</dbReference>
<evidence type="ECO:0000259" key="2">
    <source>
        <dbReference type="Pfam" id="PF00465"/>
    </source>
</evidence>
<gene>
    <name evidence="4" type="ORF">NBRC111893_2082</name>
</gene>
<dbReference type="PROSITE" id="PS00913">
    <property type="entry name" value="ADH_IRON_1"/>
    <property type="match status" value="1"/>
</dbReference>
<feature type="domain" description="Fe-containing alcohol dehydrogenase-like C-terminal" evidence="3">
    <location>
        <begin position="188"/>
        <end position="390"/>
    </location>
</feature>
<evidence type="ECO:0000256" key="1">
    <source>
        <dbReference type="ARBA" id="ARBA00023002"/>
    </source>
</evidence>